<gene>
    <name evidence="2" type="ORF">HGM15179_013794</name>
</gene>
<organism evidence="2 3">
    <name type="scientific">Zosterops borbonicus</name>
    <dbReference type="NCBI Taxonomy" id="364589"/>
    <lineage>
        <taxon>Eukaryota</taxon>
        <taxon>Metazoa</taxon>
        <taxon>Chordata</taxon>
        <taxon>Craniata</taxon>
        <taxon>Vertebrata</taxon>
        <taxon>Euteleostomi</taxon>
        <taxon>Archelosauria</taxon>
        <taxon>Archosauria</taxon>
        <taxon>Dinosauria</taxon>
        <taxon>Saurischia</taxon>
        <taxon>Theropoda</taxon>
        <taxon>Coelurosauria</taxon>
        <taxon>Aves</taxon>
        <taxon>Neognathae</taxon>
        <taxon>Neoaves</taxon>
        <taxon>Telluraves</taxon>
        <taxon>Australaves</taxon>
        <taxon>Passeriformes</taxon>
        <taxon>Sylvioidea</taxon>
        <taxon>Zosteropidae</taxon>
        <taxon>Zosterops</taxon>
    </lineage>
</organism>
<proteinExistence type="predicted"/>
<protein>
    <submittedName>
        <fullName evidence="2">Uncharacterized protein</fullName>
    </submittedName>
</protein>
<comment type="caution">
    <text evidence="2">The sequence shown here is derived from an EMBL/GenBank/DDBJ whole genome shotgun (WGS) entry which is preliminary data.</text>
</comment>
<evidence type="ECO:0000256" key="1">
    <source>
        <dbReference type="SAM" id="MobiDB-lite"/>
    </source>
</evidence>
<keyword evidence="3" id="KW-1185">Reference proteome</keyword>
<dbReference type="Proteomes" id="UP000796761">
    <property type="component" value="Unassembled WGS sequence"/>
</dbReference>
<name>A0A8K1G7D5_9PASS</name>
<reference evidence="2" key="1">
    <citation type="submission" date="2019-04" db="EMBL/GenBank/DDBJ databases">
        <title>Genome assembly of Zosterops borbonicus 15179.</title>
        <authorList>
            <person name="Leroy T."/>
            <person name="Anselmetti Y."/>
            <person name="Tilak M.-K."/>
            <person name="Nabholz B."/>
        </authorList>
    </citation>
    <scope>NUCLEOTIDE SEQUENCE</scope>
    <source>
        <strain evidence="2">HGM_15179</strain>
        <tissue evidence="2">Muscle</tissue>
    </source>
</reference>
<evidence type="ECO:0000313" key="2">
    <source>
        <dbReference type="EMBL" id="TRZ13304.1"/>
    </source>
</evidence>
<evidence type="ECO:0000313" key="3">
    <source>
        <dbReference type="Proteomes" id="UP000796761"/>
    </source>
</evidence>
<dbReference type="EMBL" id="SWJQ01000517">
    <property type="protein sequence ID" value="TRZ13304.1"/>
    <property type="molecule type" value="Genomic_DNA"/>
</dbReference>
<feature type="region of interest" description="Disordered" evidence="1">
    <location>
        <begin position="35"/>
        <end position="57"/>
    </location>
</feature>
<accession>A0A8K1G7D5</accession>
<sequence>MDPPSAKAKPISHGGITAGITDFRGEKLKEYSKICERSSPADTQISEEGEAGCAAGAGAEDPLQPVVETLVSLDVPLQPTEFSRSRDPPAAHGGPHTGGGCAFTRSLCWCRFLWAHREMSPHWSTVTVRTGDRTGTHWSSLLLEGCTLQGTHGRAMCELQPVVRTHTGEINGGLSPVGAGKGSPPP</sequence>
<dbReference type="AlphaFoldDB" id="A0A8K1G7D5"/>